<evidence type="ECO:0000259" key="38">
    <source>
        <dbReference type="PROSITE" id="PS51718"/>
    </source>
</evidence>
<evidence type="ECO:0000256" key="33">
    <source>
        <dbReference type="ARBA" id="ARBA00073712"/>
    </source>
</evidence>
<dbReference type="InterPro" id="IPR001849">
    <property type="entry name" value="PH_domain"/>
</dbReference>
<keyword evidence="17" id="KW-0581">Phagocytosis</keyword>
<dbReference type="GO" id="GO:0030136">
    <property type="term" value="C:clathrin-coated vesicle"/>
    <property type="evidence" value="ECO:0007669"/>
    <property type="project" value="UniProtKB-SubCell"/>
</dbReference>
<evidence type="ECO:0000256" key="5">
    <source>
        <dbReference type="ARBA" id="ARBA00004214"/>
    </source>
</evidence>
<dbReference type="AlphaFoldDB" id="A0AAD1VXG4"/>
<keyword evidence="10" id="KW-0597">Phosphoprotein</keyword>
<evidence type="ECO:0000256" key="2">
    <source>
        <dbReference type="ARBA" id="ARBA00004132"/>
    </source>
</evidence>
<dbReference type="SMART" id="SM00053">
    <property type="entry name" value="DYNc"/>
    <property type="match status" value="1"/>
</dbReference>
<dbReference type="SMART" id="SM00302">
    <property type="entry name" value="GED"/>
    <property type="match status" value="1"/>
</dbReference>
<evidence type="ECO:0000256" key="17">
    <source>
        <dbReference type="ARBA" id="ARBA00022907"/>
    </source>
</evidence>
<dbReference type="GO" id="GO:0005874">
    <property type="term" value="C:microtubule"/>
    <property type="evidence" value="ECO:0007669"/>
    <property type="project" value="UniProtKB-KW"/>
</dbReference>
<evidence type="ECO:0000256" key="16">
    <source>
        <dbReference type="ARBA" id="ARBA00022801"/>
    </source>
</evidence>
<dbReference type="GO" id="GO:0001891">
    <property type="term" value="C:phagocytic cup"/>
    <property type="evidence" value="ECO:0007669"/>
    <property type="project" value="UniProtKB-SubCell"/>
</dbReference>
<evidence type="ECO:0000256" key="32">
    <source>
        <dbReference type="ARBA" id="ARBA00060447"/>
    </source>
</evidence>
<dbReference type="FunFam" id="1.20.120.1240:FF:000014">
    <property type="entry name" value="Dynamin 2b"/>
    <property type="match status" value="1"/>
</dbReference>
<dbReference type="GO" id="GO:0006909">
    <property type="term" value="P:phagocytosis"/>
    <property type="evidence" value="ECO:0007669"/>
    <property type="project" value="UniProtKB-KW"/>
</dbReference>
<keyword evidence="19" id="KW-0007">Acetylation</keyword>
<dbReference type="SUPFAM" id="SSF50729">
    <property type="entry name" value="PH domain-like"/>
    <property type="match status" value="1"/>
</dbReference>
<keyword evidence="23" id="KW-0505">Motor protein</keyword>
<evidence type="ECO:0000256" key="19">
    <source>
        <dbReference type="ARBA" id="ARBA00022990"/>
    </source>
</evidence>
<evidence type="ECO:0000259" key="36">
    <source>
        <dbReference type="PROSITE" id="PS50003"/>
    </source>
</evidence>
<dbReference type="EMBL" id="OW240914">
    <property type="protein sequence ID" value="CAH2273062.1"/>
    <property type="molecule type" value="Genomic_DNA"/>
</dbReference>
<dbReference type="FunFam" id="3.40.50.300:FF:000045">
    <property type="entry name" value="dynamin-1 isoform X2"/>
    <property type="match status" value="1"/>
</dbReference>
<evidence type="ECO:0000256" key="9">
    <source>
        <dbReference type="ARBA" id="ARBA00022490"/>
    </source>
</evidence>
<dbReference type="FunFam" id="1.20.120.1240:FF:000019">
    <property type="entry name" value="Dynamin 2"/>
    <property type="match status" value="1"/>
</dbReference>
<keyword evidence="14 34" id="KW-0547">Nucleotide-binding</keyword>
<dbReference type="GO" id="GO:0002102">
    <property type="term" value="C:podosome"/>
    <property type="evidence" value="ECO:0007669"/>
    <property type="project" value="UniProtKB-SubCell"/>
</dbReference>
<dbReference type="GO" id="GO:0005525">
    <property type="term" value="F:GTP binding"/>
    <property type="evidence" value="ECO:0007669"/>
    <property type="project" value="UniProtKB-KW"/>
</dbReference>
<comment type="subcellular location">
    <subcellularLocation>
        <location evidence="6">Cell projection</location>
        <location evidence="6">Phagocytic cup</location>
    </subcellularLocation>
    <subcellularLocation>
        <location evidence="4">Cell projection</location>
        <location evidence="4">Podosome</location>
    </subcellularLocation>
    <subcellularLocation>
        <location evidence="32">Cell projection</location>
        <location evidence="32">Uropodium</location>
    </subcellularLocation>
    <subcellularLocation>
        <location evidence="1">Cytoplasm</location>
        <location evidence="1">Cytoskeleton</location>
        <location evidence="1">Microtubule organizing center</location>
        <location evidence="1">Centrosome</location>
        <location evidence="1">Centriole</location>
    </subcellularLocation>
    <subcellularLocation>
        <location evidence="2">Cytoplasmic vesicle</location>
        <location evidence="2">Clathrin-coated vesicle</location>
    </subcellularLocation>
    <subcellularLocation>
        <location evidence="30">Cytoplasmic vesicle</location>
        <location evidence="30">Phagosome membrane</location>
        <topology evidence="30">Peripheral membrane protein</topology>
    </subcellularLocation>
    <subcellularLocation>
        <location evidence="7">Membrane</location>
        <location evidence="7">Clathrin-coated pit</location>
    </subcellularLocation>
    <subcellularLocation>
        <location evidence="5">Midbody</location>
    </subcellularLocation>
    <subcellularLocation>
        <location evidence="29">Postsynaptic density</location>
    </subcellularLocation>
    <subcellularLocation>
        <location evidence="3">Recycling endosome</location>
    </subcellularLocation>
    <subcellularLocation>
        <location evidence="28">Synapse</location>
        <location evidence="28">Synaptosome</location>
    </subcellularLocation>
</comment>
<feature type="compositionally biased region" description="Pro residues" evidence="35">
    <location>
        <begin position="825"/>
        <end position="854"/>
    </location>
</feature>
<evidence type="ECO:0000256" key="21">
    <source>
        <dbReference type="ARBA" id="ARBA00023134"/>
    </source>
</evidence>
<keyword evidence="27" id="KW-0968">Cytoplasmic vesicle</keyword>
<evidence type="ECO:0000256" key="25">
    <source>
        <dbReference type="ARBA" id="ARBA00023212"/>
    </source>
</evidence>
<reference evidence="39" key="1">
    <citation type="submission" date="2022-03" db="EMBL/GenBank/DDBJ databases">
        <authorList>
            <person name="Alioto T."/>
            <person name="Alioto T."/>
            <person name="Gomez Garrido J."/>
        </authorList>
    </citation>
    <scope>NUCLEOTIDE SEQUENCE</scope>
</reference>
<proteinExistence type="inferred from homology"/>
<dbReference type="PRINTS" id="PR00195">
    <property type="entry name" value="DYNAMIN"/>
</dbReference>
<feature type="domain" description="Dynamin-type G" evidence="38">
    <location>
        <begin position="28"/>
        <end position="294"/>
    </location>
</feature>
<evidence type="ECO:0000256" key="3">
    <source>
        <dbReference type="ARBA" id="ARBA00004172"/>
    </source>
</evidence>
<dbReference type="GO" id="GO:0031623">
    <property type="term" value="P:receptor internalization"/>
    <property type="evidence" value="ECO:0007669"/>
    <property type="project" value="TreeGrafter"/>
</dbReference>
<comment type="similarity">
    <text evidence="34">Belongs to the TRAFAC class dynamin-like GTPase superfamily. Dynamin/Fzo/YdjA family.</text>
</comment>
<evidence type="ECO:0000256" key="24">
    <source>
        <dbReference type="ARBA" id="ARBA00023176"/>
    </source>
</evidence>
<evidence type="ECO:0000256" key="13">
    <source>
        <dbReference type="ARBA" id="ARBA00022701"/>
    </source>
</evidence>
<evidence type="ECO:0000256" key="12">
    <source>
        <dbReference type="ARBA" id="ARBA00022599"/>
    </source>
</evidence>
<evidence type="ECO:0000256" key="8">
    <source>
        <dbReference type="ARBA" id="ARBA00011980"/>
    </source>
</evidence>
<dbReference type="GO" id="GO:0030496">
    <property type="term" value="C:midbody"/>
    <property type="evidence" value="ECO:0007669"/>
    <property type="project" value="UniProtKB-SubCell"/>
</dbReference>
<dbReference type="InterPro" id="IPR045063">
    <property type="entry name" value="Dynamin_N"/>
</dbReference>
<evidence type="ECO:0000313" key="40">
    <source>
        <dbReference type="Proteomes" id="UP001295444"/>
    </source>
</evidence>
<dbReference type="GO" id="GO:0005814">
    <property type="term" value="C:centriole"/>
    <property type="evidence" value="ECO:0007669"/>
    <property type="project" value="UniProtKB-SubCell"/>
</dbReference>
<dbReference type="Pfam" id="PF00350">
    <property type="entry name" value="Dynamin_N"/>
    <property type="match status" value="1"/>
</dbReference>
<evidence type="ECO:0000256" key="27">
    <source>
        <dbReference type="ARBA" id="ARBA00023329"/>
    </source>
</evidence>
<feature type="domain" description="PH" evidence="36">
    <location>
        <begin position="515"/>
        <end position="621"/>
    </location>
</feature>
<dbReference type="InterPro" id="IPR030381">
    <property type="entry name" value="G_DYNAMIN_dom"/>
</dbReference>
<feature type="compositionally biased region" description="Polar residues" evidence="35">
    <location>
        <begin position="752"/>
        <end position="765"/>
    </location>
</feature>
<evidence type="ECO:0000256" key="23">
    <source>
        <dbReference type="ARBA" id="ARBA00023175"/>
    </source>
</evidence>
<dbReference type="GO" id="GO:0043005">
    <property type="term" value="C:neuron projection"/>
    <property type="evidence" value="ECO:0007669"/>
    <property type="project" value="UniProtKB-KW"/>
</dbReference>
<feature type="domain" description="GED" evidence="37">
    <location>
        <begin position="649"/>
        <end position="740"/>
    </location>
</feature>
<dbReference type="PROSITE" id="PS51718">
    <property type="entry name" value="G_DYNAMIN_2"/>
    <property type="match status" value="1"/>
</dbReference>
<evidence type="ECO:0000259" key="37">
    <source>
        <dbReference type="PROSITE" id="PS51388"/>
    </source>
</evidence>
<evidence type="ECO:0000256" key="6">
    <source>
        <dbReference type="ARBA" id="ARBA00004231"/>
    </source>
</evidence>
<keyword evidence="40" id="KW-1185">Reference proteome</keyword>
<protein>
    <recommendedName>
        <fullName evidence="33">Dynamin-2</fullName>
        <ecNumber evidence="8">3.6.5.5</ecNumber>
    </recommendedName>
</protein>
<dbReference type="PROSITE" id="PS50003">
    <property type="entry name" value="PH_DOMAIN"/>
    <property type="match status" value="1"/>
</dbReference>
<dbReference type="InterPro" id="IPR000375">
    <property type="entry name" value="Dynamin_stalk"/>
</dbReference>
<dbReference type="InterPro" id="IPR001401">
    <property type="entry name" value="Dynamin_GTPase"/>
</dbReference>
<keyword evidence="24" id="KW-0168">Coated pit</keyword>
<dbReference type="Gene3D" id="3.40.50.300">
    <property type="entry name" value="P-loop containing nucleotide triphosphate hydrolases"/>
    <property type="match status" value="1"/>
</dbReference>
<dbReference type="Pfam" id="PF00169">
    <property type="entry name" value="PH"/>
    <property type="match status" value="1"/>
</dbReference>
<evidence type="ECO:0000256" key="35">
    <source>
        <dbReference type="SAM" id="MobiDB-lite"/>
    </source>
</evidence>
<evidence type="ECO:0000256" key="10">
    <source>
        <dbReference type="ARBA" id="ARBA00022553"/>
    </source>
</evidence>
<evidence type="ECO:0000256" key="11">
    <source>
        <dbReference type="ARBA" id="ARBA00022583"/>
    </source>
</evidence>
<dbReference type="EC" id="3.6.5.5" evidence="8"/>
<dbReference type="GO" id="GO:0003924">
    <property type="term" value="F:GTPase activity"/>
    <property type="evidence" value="ECO:0007669"/>
    <property type="project" value="InterPro"/>
</dbReference>
<comment type="catalytic activity">
    <reaction evidence="31">
        <text>GTP + H2O = GDP + phosphate + H(+)</text>
        <dbReference type="Rhea" id="RHEA:19669"/>
        <dbReference type="ChEBI" id="CHEBI:15377"/>
        <dbReference type="ChEBI" id="CHEBI:15378"/>
        <dbReference type="ChEBI" id="CHEBI:37565"/>
        <dbReference type="ChEBI" id="CHEBI:43474"/>
        <dbReference type="ChEBI" id="CHEBI:58189"/>
        <dbReference type="EC" id="3.6.5.5"/>
    </reaction>
    <physiologicalReaction direction="left-to-right" evidence="31">
        <dbReference type="Rhea" id="RHEA:19670"/>
    </physiologicalReaction>
</comment>
<dbReference type="FunFam" id="2.30.29.30:FF:000010">
    <property type="entry name" value="dynamin-1 isoform X2"/>
    <property type="match status" value="1"/>
</dbReference>
<dbReference type="InterPro" id="IPR027417">
    <property type="entry name" value="P-loop_NTPase"/>
</dbReference>
<keyword evidence="9" id="KW-0963">Cytoplasm</keyword>
<dbReference type="InterPro" id="IPR003130">
    <property type="entry name" value="GED"/>
</dbReference>
<dbReference type="Proteomes" id="UP001295444">
    <property type="component" value="Chromosome 03"/>
</dbReference>
<keyword evidence="12" id="KW-0771">Synaptosome</keyword>
<keyword evidence="21 34" id="KW-0342">GTP-binding</keyword>
<dbReference type="PANTHER" id="PTHR11566:SF23">
    <property type="entry name" value="DYNAMIN-2"/>
    <property type="match status" value="1"/>
</dbReference>
<evidence type="ECO:0000256" key="28">
    <source>
        <dbReference type="ARBA" id="ARBA00034102"/>
    </source>
</evidence>
<evidence type="ECO:0000256" key="14">
    <source>
        <dbReference type="ARBA" id="ARBA00022741"/>
    </source>
</evidence>
<evidence type="ECO:0000256" key="34">
    <source>
        <dbReference type="RuleBase" id="RU003932"/>
    </source>
</evidence>
<dbReference type="CDD" id="cd08771">
    <property type="entry name" value="DLP_1"/>
    <property type="match status" value="1"/>
</dbReference>
<dbReference type="Gene3D" id="1.20.120.1240">
    <property type="entry name" value="Dynamin, middle domain"/>
    <property type="match status" value="1"/>
</dbReference>
<dbReference type="GO" id="GO:0014069">
    <property type="term" value="C:postsynaptic density"/>
    <property type="evidence" value="ECO:0007669"/>
    <property type="project" value="UniProtKB-SubCell"/>
</dbReference>
<evidence type="ECO:0000256" key="22">
    <source>
        <dbReference type="ARBA" id="ARBA00023136"/>
    </source>
</evidence>
<evidence type="ECO:0000256" key="18">
    <source>
        <dbReference type="ARBA" id="ARBA00022949"/>
    </source>
</evidence>
<keyword evidence="16" id="KW-0378">Hydrolase</keyword>
<keyword evidence="18" id="KW-0965">Cell junction</keyword>
<dbReference type="GO" id="GO:0001931">
    <property type="term" value="C:uropod"/>
    <property type="evidence" value="ECO:0007669"/>
    <property type="project" value="UniProtKB-SubCell"/>
</dbReference>
<dbReference type="GO" id="GO:0008017">
    <property type="term" value="F:microtubule binding"/>
    <property type="evidence" value="ECO:0007669"/>
    <property type="project" value="TreeGrafter"/>
</dbReference>
<dbReference type="PANTHER" id="PTHR11566">
    <property type="entry name" value="DYNAMIN"/>
    <property type="match status" value="1"/>
</dbReference>
<evidence type="ECO:0000256" key="31">
    <source>
        <dbReference type="ARBA" id="ARBA00050873"/>
    </source>
</evidence>
<dbReference type="InterPro" id="IPR019762">
    <property type="entry name" value="Dynamin_GTPase_CS"/>
</dbReference>
<evidence type="ECO:0000256" key="30">
    <source>
        <dbReference type="ARBA" id="ARBA00046301"/>
    </source>
</evidence>
<dbReference type="Pfam" id="PF01031">
    <property type="entry name" value="Dynamin_M"/>
    <property type="match status" value="1"/>
</dbReference>
<keyword evidence="15" id="KW-0967">Endosome</keyword>
<dbReference type="Gene3D" id="2.30.29.30">
    <property type="entry name" value="Pleckstrin-homology domain (PH domain)/Phosphotyrosine-binding domain (PTB)"/>
    <property type="match status" value="1"/>
</dbReference>
<sequence length="869" mass="98158">MGNRGMEDLIPLVNKLQDAFSSIGQSCNLDLPQIAVVGGQSAGKSSVLENFVGRDFLPRGSGIVTRRPLILQLIFSKTEYAEFLHCKSKKFTDFDEVRTEIEAETERVTGNNKGISPIPINLRVYSPHVLNLTLIDLPGITKVPVGDQPQDIEYQIKDMILQFIGRDSCLILAVTPANTDLANSDALKMAKEVDPQGLRTIGVITKLDLMDEGTDARDILENKLLPLRRGYVGVVNRSQKDIDGKKDIKAALGAERKFFLSHPAYRHIADRMGTPHLQKTLNQQLTNHIRETLPALRSKLQSQLLSLEKEVEEYKNFRPDDPTRKTKALLQMVQQFGVDFEKRIEGSGDQVDTLELSGGARINRIFHERFPFELVKMEFDEKDLRREISYAIKNIHGVRTGLFTPDMAFEAIVKKQVVKLKEPCLKCVDLVIQELINTVRQCTSKLASYPRLREESERIVTTYIREREGKTKEQILLLIDIELSYINTNHEDFIGFANAQQRSTQLNKKRAIPNQVIRRGWLTINNISIMKGGSKEYWFVLTAESLSWYKDDEEKEKKYMLPLDNLKIRDIEKGFMSTKHIFAIFNTEQRNVYKDLRQIELACDTQEDVDSWKASFLRAGVYPEKDQAENEEEVPENTFSMDPQLERQVETIRNLVDSYMGIINKSIRDLMPKTIMHLMINNSKEFIHSELLAYLYSSADQNSLMEESADQAQRRDEMLRMYHALKEALHIIGDITTSTITVPVPPPVDDTWLQNPQNSGHSPNVQRRPVSQVLPPSRPPAVRGPTPGPPLIPVPVGGSNYIAPPIPSRSGPQGPFAAANNDPFSAPPQIPSRPARIPPGVPPGVPSRRPPAAPNRPTIIRPAEPSLLD</sequence>
<dbReference type="GO" id="GO:0005905">
    <property type="term" value="C:clathrin-coated pit"/>
    <property type="evidence" value="ECO:0007669"/>
    <property type="project" value="UniProtKB-SubCell"/>
</dbReference>
<dbReference type="SUPFAM" id="SSF52540">
    <property type="entry name" value="P-loop containing nucleoside triphosphate hydrolases"/>
    <property type="match status" value="1"/>
</dbReference>
<dbReference type="InterPro" id="IPR020850">
    <property type="entry name" value="GED_dom"/>
</dbReference>
<keyword evidence="26" id="KW-0966">Cell projection</keyword>
<accession>A0AAD1VXG4</accession>
<keyword evidence="20" id="KW-0770">Synapse</keyword>
<evidence type="ECO:0000256" key="1">
    <source>
        <dbReference type="ARBA" id="ARBA00004114"/>
    </source>
</evidence>
<keyword evidence="13" id="KW-0493">Microtubule</keyword>
<dbReference type="Pfam" id="PF02212">
    <property type="entry name" value="GED"/>
    <property type="match status" value="1"/>
</dbReference>
<name>A0AAD1VXG4_PELCU</name>
<evidence type="ECO:0000256" key="7">
    <source>
        <dbReference type="ARBA" id="ARBA00004600"/>
    </source>
</evidence>
<organism evidence="39 40">
    <name type="scientific">Pelobates cultripes</name>
    <name type="common">Western spadefoot toad</name>
    <dbReference type="NCBI Taxonomy" id="61616"/>
    <lineage>
        <taxon>Eukaryota</taxon>
        <taxon>Metazoa</taxon>
        <taxon>Chordata</taxon>
        <taxon>Craniata</taxon>
        <taxon>Vertebrata</taxon>
        <taxon>Euteleostomi</taxon>
        <taxon>Amphibia</taxon>
        <taxon>Batrachia</taxon>
        <taxon>Anura</taxon>
        <taxon>Pelobatoidea</taxon>
        <taxon>Pelobatidae</taxon>
        <taxon>Pelobates</taxon>
    </lineage>
</organism>
<evidence type="ECO:0000256" key="4">
    <source>
        <dbReference type="ARBA" id="ARBA00004188"/>
    </source>
</evidence>
<dbReference type="CDD" id="cd01256">
    <property type="entry name" value="PH_dynamin"/>
    <property type="match status" value="1"/>
</dbReference>
<feature type="region of interest" description="Disordered" evidence="35">
    <location>
        <begin position="746"/>
        <end position="869"/>
    </location>
</feature>
<evidence type="ECO:0000313" key="39">
    <source>
        <dbReference type="EMBL" id="CAH2273062.1"/>
    </source>
</evidence>
<dbReference type="GO" id="GO:0098793">
    <property type="term" value="C:presynapse"/>
    <property type="evidence" value="ECO:0007669"/>
    <property type="project" value="GOC"/>
</dbReference>
<dbReference type="InterPro" id="IPR022812">
    <property type="entry name" value="Dynamin"/>
</dbReference>
<dbReference type="SMART" id="SM00233">
    <property type="entry name" value="PH"/>
    <property type="match status" value="1"/>
</dbReference>
<keyword evidence="11" id="KW-0254">Endocytosis</keyword>
<evidence type="ECO:0000256" key="26">
    <source>
        <dbReference type="ARBA" id="ARBA00023273"/>
    </source>
</evidence>
<keyword evidence="22" id="KW-0472">Membrane</keyword>
<keyword evidence="25" id="KW-0206">Cytoskeleton</keyword>
<dbReference type="PROSITE" id="PS00410">
    <property type="entry name" value="G_DYNAMIN_1"/>
    <property type="match status" value="1"/>
</dbReference>
<dbReference type="PROSITE" id="PS51388">
    <property type="entry name" value="GED"/>
    <property type="match status" value="1"/>
</dbReference>
<dbReference type="GO" id="GO:0030670">
    <property type="term" value="C:phagocytic vesicle membrane"/>
    <property type="evidence" value="ECO:0007669"/>
    <property type="project" value="UniProtKB-SubCell"/>
</dbReference>
<dbReference type="GO" id="GO:0055037">
    <property type="term" value="C:recycling endosome"/>
    <property type="evidence" value="ECO:0007669"/>
    <property type="project" value="UniProtKB-SubCell"/>
</dbReference>
<evidence type="ECO:0000256" key="29">
    <source>
        <dbReference type="ARBA" id="ARBA00034105"/>
    </source>
</evidence>
<evidence type="ECO:0000256" key="20">
    <source>
        <dbReference type="ARBA" id="ARBA00023018"/>
    </source>
</evidence>
<evidence type="ECO:0000256" key="15">
    <source>
        <dbReference type="ARBA" id="ARBA00022753"/>
    </source>
</evidence>
<dbReference type="GO" id="GO:0016185">
    <property type="term" value="P:synaptic vesicle budding from presynaptic endocytic zone membrane"/>
    <property type="evidence" value="ECO:0007669"/>
    <property type="project" value="TreeGrafter"/>
</dbReference>
<dbReference type="InterPro" id="IPR011993">
    <property type="entry name" value="PH-like_dom_sf"/>
</dbReference>
<gene>
    <name evidence="39" type="ORF">PECUL_23A043639</name>
</gene>